<dbReference type="CDD" id="cd21173">
    <property type="entry name" value="NucC-like"/>
    <property type="match status" value="1"/>
</dbReference>
<proteinExistence type="predicted"/>
<dbReference type="KEGG" id="tpx:Turpa_3489"/>
<reference evidence="2 3" key="1">
    <citation type="submission" date="2012-06" db="EMBL/GenBank/DDBJ databases">
        <title>The complete chromosome of genome of Turneriella parva DSM 21527.</title>
        <authorList>
            <consortium name="US DOE Joint Genome Institute (JGI-PGF)"/>
            <person name="Lucas S."/>
            <person name="Han J."/>
            <person name="Lapidus A."/>
            <person name="Bruce D."/>
            <person name="Goodwin L."/>
            <person name="Pitluck S."/>
            <person name="Peters L."/>
            <person name="Kyrpides N."/>
            <person name="Mavromatis K."/>
            <person name="Ivanova N."/>
            <person name="Mikhailova N."/>
            <person name="Chertkov O."/>
            <person name="Detter J.C."/>
            <person name="Tapia R."/>
            <person name="Han C."/>
            <person name="Land M."/>
            <person name="Hauser L."/>
            <person name="Markowitz V."/>
            <person name="Cheng J.-F."/>
            <person name="Hugenholtz P."/>
            <person name="Woyke T."/>
            <person name="Wu D."/>
            <person name="Gronow S."/>
            <person name="Wellnitz S."/>
            <person name="Brambilla E."/>
            <person name="Klenk H.-P."/>
            <person name="Eisen J.A."/>
        </authorList>
    </citation>
    <scope>NUCLEOTIDE SEQUENCE [LARGE SCALE GENOMIC DNA]</scope>
    <source>
        <strain evidence="3">ATCC BAA-1111 / DSM 21527 / NCTC 11395 / H</strain>
    </source>
</reference>
<gene>
    <name evidence="2" type="ordered locus">Turpa_3489</name>
</gene>
<dbReference type="Pfam" id="PF20247">
    <property type="entry name" value="DUF6602"/>
    <property type="match status" value="1"/>
</dbReference>
<dbReference type="AlphaFoldDB" id="I4BA19"/>
<evidence type="ECO:0000313" key="3">
    <source>
        <dbReference type="Proteomes" id="UP000006048"/>
    </source>
</evidence>
<dbReference type="Proteomes" id="UP000006048">
    <property type="component" value="Chromosome"/>
</dbReference>
<sequence>MPYLSDHFERVRETLLRKSEEMQLAKHTTVIGTARELILTEFLQANLPQNCNFFSGEIIDSKDKRSGQIDILLVPDYSPRFVLAQNYAIALADAVIAAVEVKSVLTTDNEGNAGFDASLKNCKSVKELTVTCEPWPWTSTMSLTGKEVLLPNIPYIVIAFKGPKISTLEEKITKALAATPRESLPDVIVVLEEKYALVRNNDWHLVNTNKENPGLLYFRLWNGIDCLSDVFTYLMKCIQAWDYHRPPTPMSKYLPQLPKTGA</sequence>
<accession>I4BA19</accession>
<dbReference type="InterPro" id="IPR046537">
    <property type="entry name" value="DUF6602"/>
</dbReference>
<protein>
    <recommendedName>
        <fullName evidence="1">DUF6602 domain-containing protein</fullName>
    </recommendedName>
</protein>
<dbReference type="EMBL" id="CP002959">
    <property type="protein sequence ID" value="AFM14126.1"/>
    <property type="molecule type" value="Genomic_DNA"/>
</dbReference>
<dbReference type="HOGENOM" id="CLU_1061486_0_0_12"/>
<keyword evidence="3" id="KW-1185">Reference proteome</keyword>
<dbReference type="STRING" id="869212.Turpa_3489"/>
<evidence type="ECO:0000259" key="1">
    <source>
        <dbReference type="Pfam" id="PF20247"/>
    </source>
</evidence>
<evidence type="ECO:0000313" key="2">
    <source>
        <dbReference type="EMBL" id="AFM14126.1"/>
    </source>
</evidence>
<organism evidence="2 3">
    <name type="scientific">Turneriella parva (strain ATCC BAA-1111 / DSM 21527 / NCTC 11395 / H)</name>
    <name type="common">Leptospira parva</name>
    <dbReference type="NCBI Taxonomy" id="869212"/>
    <lineage>
        <taxon>Bacteria</taxon>
        <taxon>Pseudomonadati</taxon>
        <taxon>Spirochaetota</taxon>
        <taxon>Spirochaetia</taxon>
        <taxon>Leptospirales</taxon>
        <taxon>Leptospiraceae</taxon>
        <taxon>Turneriella</taxon>
    </lineage>
</organism>
<feature type="domain" description="DUF6602" evidence="1">
    <location>
        <begin position="23"/>
        <end position="128"/>
    </location>
</feature>
<name>I4BA19_TURPD</name>